<protein>
    <submittedName>
        <fullName evidence="3">Uncharacterized protein</fullName>
    </submittedName>
</protein>
<accession>A0A914HYB6</accession>
<feature type="transmembrane region" description="Helical" evidence="1">
    <location>
        <begin position="33"/>
        <end position="60"/>
    </location>
</feature>
<name>A0A914HYB6_GLORO</name>
<keyword evidence="1" id="KW-1133">Transmembrane helix</keyword>
<dbReference type="WBParaSite" id="Gr19_v10_g5157.t1">
    <property type="protein sequence ID" value="Gr19_v10_g5157.t1"/>
    <property type="gene ID" value="Gr19_v10_g5157"/>
</dbReference>
<dbReference type="Proteomes" id="UP000887572">
    <property type="component" value="Unplaced"/>
</dbReference>
<keyword evidence="1" id="KW-0472">Membrane</keyword>
<feature type="transmembrane region" description="Helical" evidence="1">
    <location>
        <begin position="66"/>
        <end position="83"/>
    </location>
</feature>
<organism evidence="2 3">
    <name type="scientific">Globodera rostochiensis</name>
    <name type="common">Golden nematode worm</name>
    <name type="synonym">Heterodera rostochiensis</name>
    <dbReference type="NCBI Taxonomy" id="31243"/>
    <lineage>
        <taxon>Eukaryota</taxon>
        <taxon>Metazoa</taxon>
        <taxon>Ecdysozoa</taxon>
        <taxon>Nematoda</taxon>
        <taxon>Chromadorea</taxon>
        <taxon>Rhabditida</taxon>
        <taxon>Tylenchina</taxon>
        <taxon>Tylenchomorpha</taxon>
        <taxon>Tylenchoidea</taxon>
        <taxon>Heteroderidae</taxon>
        <taxon>Heteroderinae</taxon>
        <taxon>Globodera</taxon>
    </lineage>
</organism>
<sequence>MEKSYGWADSFGCIGIRPIPTEKGRNDVLSKRFTMFFLMTPLITYAVIAFTTVLFFYYGVFRPLCSLLRFFVSLFYYAVMLAVRSDGRYRAKRFIVRGQRDAESGGQFCRDRFGLICENCFPCDILLAL</sequence>
<keyword evidence="2" id="KW-1185">Reference proteome</keyword>
<evidence type="ECO:0000256" key="1">
    <source>
        <dbReference type="SAM" id="Phobius"/>
    </source>
</evidence>
<evidence type="ECO:0000313" key="2">
    <source>
        <dbReference type="Proteomes" id="UP000887572"/>
    </source>
</evidence>
<dbReference type="AlphaFoldDB" id="A0A914HYB6"/>
<evidence type="ECO:0000313" key="3">
    <source>
        <dbReference type="WBParaSite" id="Gr19_v10_g5157.t1"/>
    </source>
</evidence>
<reference evidence="3" key="1">
    <citation type="submission" date="2022-11" db="UniProtKB">
        <authorList>
            <consortium name="WormBaseParasite"/>
        </authorList>
    </citation>
    <scope>IDENTIFICATION</scope>
</reference>
<proteinExistence type="predicted"/>
<keyword evidence="1" id="KW-0812">Transmembrane</keyword>